<comment type="caution">
    <text evidence="2">The sequence shown here is derived from an EMBL/GenBank/DDBJ whole genome shotgun (WGS) entry which is preliminary data.</text>
</comment>
<dbReference type="Proteomes" id="UP000279562">
    <property type="component" value="Unassembled WGS sequence"/>
</dbReference>
<protein>
    <submittedName>
        <fullName evidence="2">Alpha/beta hydrolase</fullName>
    </submittedName>
</protein>
<proteinExistence type="predicted"/>
<dbReference type="GO" id="GO:0016787">
    <property type="term" value="F:hydrolase activity"/>
    <property type="evidence" value="ECO:0007669"/>
    <property type="project" value="UniProtKB-KW"/>
</dbReference>
<dbReference type="EMBL" id="RQYF01000064">
    <property type="protein sequence ID" value="RRD88940.1"/>
    <property type="molecule type" value="Genomic_DNA"/>
</dbReference>
<keyword evidence="3" id="KW-1185">Reference proteome</keyword>
<dbReference type="Gene3D" id="3.40.50.1820">
    <property type="entry name" value="alpha/beta hydrolase"/>
    <property type="match status" value="1"/>
</dbReference>
<dbReference type="AlphaFoldDB" id="A0A3P2A3Z9"/>
<dbReference type="InterPro" id="IPR029058">
    <property type="entry name" value="AB_hydrolase_fold"/>
</dbReference>
<reference evidence="2 3" key="1">
    <citation type="submission" date="2018-11" db="EMBL/GenBank/DDBJ databases">
        <title>Genomes From Bacteria Associated with the Canine Oral Cavity: a Test Case for Automated Genome-Based Taxonomic Assignment.</title>
        <authorList>
            <person name="Coil D.A."/>
            <person name="Jospin G."/>
            <person name="Darling A.E."/>
            <person name="Wallis C."/>
            <person name="Davis I.J."/>
            <person name="Harris S."/>
            <person name="Eisen J.A."/>
            <person name="Holcombe L.J."/>
            <person name="O'Flynn C."/>
        </authorList>
    </citation>
    <scope>NUCLEOTIDE SEQUENCE [LARGE SCALE GENOMIC DNA]</scope>
    <source>
        <strain evidence="2 3">OH1047_COT-310</strain>
    </source>
</reference>
<keyword evidence="1" id="KW-0812">Transmembrane</keyword>
<evidence type="ECO:0000313" key="2">
    <source>
        <dbReference type="EMBL" id="RRD88940.1"/>
    </source>
</evidence>
<sequence>MSKSVKYCLAGISASIIIALIGGSFYMLSYSLTPTHNTGKDIAGSYEYMFNEYPFIKPWVDSLQAIGALRDTFIVNDEGKKLHALFAEAPEPTDKTAIIVHGYTDNAVRMLMIGYMYNKELKYNILLPDLQNHGLSEGDAIQMGWKDSRDIIRWRDVASALFKKPYTWEGTYVKGSPWQTITGNRHSLQIVLHGISMGAATTMMTSGYSRDANSNIMCYVADCGYTSVWDEFAYELKQQFGLPAFPLLHTTSLLCKIKYGWTFGEASALKQMQSPHANQPMLFIHGEADTYVPTRMVHSLYEARRGDKELWIVPGTAHAESYKNYPQEYTKRVKNFLGKHIH</sequence>
<dbReference type="RefSeq" id="WP_125239752.1">
    <property type="nucleotide sequence ID" value="NZ_CAMEHQ010000002.1"/>
</dbReference>
<keyword evidence="1" id="KW-1133">Transmembrane helix</keyword>
<keyword evidence="1" id="KW-0472">Membrane</keyword>
<evidence type="ECO:0000313" key="3">
    <source>
        <dbReference type="Proteomes" id="UP000279562"/>
    </source>
</evidence>
<dbReference type="InterPro" id="IPR052920">
    <property type="entry name" value="DNA-binding_regulatory"/>
</dbReference>
<organism evidence="2 3">
    <name type="scientific">Prevotella heparinolytica</name>
    <dbReference type="NCBI Taxonomy" id="28113"/>
    <lineage>
        <taxon>Bacteria</taxon>
        <taxon>Pseudomonadati</taxon>
        <taxon>Bacteroidota</taxon>
        <taxon>Bacteroidia</taxon>
        <taxon>Bacteroidales</taxon>
        <taxon>Bacteroidaceae</taxon>
        <taxon>Bacteroides</taxon>
    </lineage>
</organism>
<dbReference type="PANTHER" id="PTHR43358:SF4">
    <property type="entry name" value="ALPHA_BETA HYDROLASE FOLD-1 DOMAIN-CONTAINING PROTEIN"/>
    <property type="match status" value="1"/>
</dbReference>
<dbReference type="PANTHER" id="PTHR43358">
    <property type="entry name" value="ALPHA/BETA-HYDROLASE"/>
    <property type="match status" value="1"/>
</dbReference>
<evidence type="ECO:0000256" key="1">
    <source>
        <dbReference type="SAM" id="Phobius"/>
    </source>
</evidence>
<keyword evidence="2" id="KW-0378">Hydrolase</keyword>
<feature type="transmembrane region" description="Helical" evidence="1">
    <location>
        <begin position="7"/>
        <end position="28"/>
    </location>
</feature>
<dbReference type="SUPFAM" id="SSF53474">
    <property type="entry name" value="alpha/beta-Hydrolases"/>
    <property type="match status" value="1"/>
</dbReference>
<accession>A0A3P2A3Z9</accession>
<gene>
    <name evidence="2" type="ORF">EII33_11045</name>
</gene>
<name>A0A3P2A3Z9_9BACE</name>